<keyword evidence="14" id="KW-1185">Reference proteome</keyword>
<comment type="similarity">
    <text evidence="2">Belongs to the dynein heavy chain family.</text>
</comment>
<dbReference type="PANTHER" id="PTHR46532">
    <property type="entry name" value="MALE FERTILITY FACTOR KL5"/>
    <property type="match status" value="1"/>
</dbReference>
<evidence type="ECO:0000313" key="14">
    <source>
        <dbReference type="Proteomes" id="UP000001593"/>
    </source>
</evidence>
<keyword evidence="10" id="KW-0505">Motor protein</keyword>
<feature type="domain" description="Dynein heavy chain linker" evidence="12">
    <location>
        <begin position="2"/>
        <end position="143"/>
    </location>
</feature>
<dbReference type="EMBL" id="DS471418">
    <property type="protein sequence ID" value="EDO28558.1"/>
    <property type="molecule type" value="Genomic_DNA"/>
</dbReference>
<evidence type="ECO:0000256" key="7">
    <source>
        <dbReference type="ARBA" id="ARBA00022840"/>
    </source>
</evidence>
<feature type="non-terminal residue" evidence="13">
    <location>
        <position position="143"/>
    </location>
</feature>
<dbReference type="HOGENOM" id="CLU_1811040_0_0_1"/>
<comment type="subcellular location">
    <subcellularLocation>
        <location evidence="1">Cytoplasm</location>
        <location evidence="1">Cytoskeleton</location>
    </subcellularLocation>
</comment>
<evidence type="ECO:0000256" key="11">
    <source>
        <dbReference type="ARBA" id="ARBA00023212"/>
    </source>
</evidence>
<keyword evidence="8" id="KW-0243">Dynein</keyword>
<dbReference type="GO" id="GO:0051959">
    <property type="term" value="F:dynein light intermediate chain binding"/>
    <property type="evidence" value="ECO:0007669"/>
    <property type="project" value="InterPro"/>
</dbReference>
<protein>
    <recommendedName>
        <fullName evidence="12">Dynein heavy chain linker domain-containing protein</fullName>
    </recommendedName>
</protein>
<reference evidence="13 14" key="1">
    <citation type="journal article" date="2007" name="Science">
        <title>Sea anemone genome reveals ancestral eumetazoan gene repertoire and genomic organization.</title>
        <authorList>
            <person name="Putnam N.H."/>
            <person name="Srivastava M."/>
            <person name="Hellsten U."/>
            <person name="Dirks B."/>
            <person name="Chapman J."/>
            <person name="Salamov A."/>
            <person name="Terry A."/>
            <person name="Shapiro H."/>
            <person name="Lindquist E."/>
            <person name="Kapitonov V.V."/>
            <person name="Jurka J."/>
            <person name="Genikhovich G."/>
            <person name="Grigoriev I.V."/>
            <person name="Lucas S.M."/>
            <person name="Steele R.E."/>
            <person name="Finnerty J.R."/>
            <person name="Technau U."/>
            <person name="Martindale M.Q."/>
            <person name="Rokhsar D.S."/>
        </authorList>
    </citation>
    <scope>NUCLEOTIDE SEQUENCE [LARGE SCALE GENOMIC DNA]</scope>
    <source>
        <strain evidence="14">CH2 X CH6</strain>
    </source>
</reference>
<evidence type="ECO:0000256" key="1">
    <source>
        <dbReference type="ARBA" id="ARBA00004245"/>
    </source>
</evidence>
<dbReference type="InterPro" id="IPR026983">
    <property type="entry name" value="DHC"/>
</dbReference>
<evidence type="ECO:0000256" key="8">
    <source>
        <dbReference type="ARBA" id="ARBA00023017"/>
    </source>
</evidence>
<keyword evidence="4" id="KW-0493">Microtubule</keyword>
<keyword evidence="5" id="KW-0677">Repeat</keyword>
<dbReference type="GO" id="GO:0045505">
    <property type="term" value="F:dynein intermediate chain binding"/>
    <property type="evidence" value="ECO:0007669"/>
    <property type="project" value="InterPro"/>
</dbReference>
<dbReference type="InParanoid" id="A7T650"/>
<dbReference type="FunFam" id="1.10.287.2620:FF:000001">
    <property type="entry name" value="Cytoplasmic dynein heavy chain 1"/>
    <property type="match status" value="1"/>
</dbReference>
<sequence length="143" mass="17048">LLSDMKNLPARLRQYASFEFVQKTIKTYLKMNMLIVELKSEALKERHWKTLMRRLHVNWVLTDLTLGQVWDVDLQKNEAVVKDTILVAQGEMALEEFLKQVRDVWHSFELDLVNYQNRCRIIRGWDDLFTKVKEHINSISAMK</sequence>
<dbReference type="Pfam" id="PF08393">
    <property type="entry name" value="DHC_N2"/>
    <property type="match status" value="1"/>
</dbReference>
<keyword evidence="9" id="KW-0175">Coiled coil</keyword>
<dbReference type="PANTHER" id="PTHR46532:SF13">
    <property type="entry name" value="CYTOPLASMIC DYNEIN 1 HEAVY CHAIN 1"/>
    <property type="match status" value="1"/>
</dbReference>
<evidence type="ECO:0000256" key="5">
    <source>
        <dbReference type="ARBA" id="ARBA00022737"/>
    </source>
</evidence>
<dbReference type="PhylomeDB" id="A7T650"/>
<evidence type="ECO:0000313" key="13">
    <source>
        <dbReference type="EMBL" id="EDO28558.1"/>
    </source>
</evidence>
<dbReference type="GO" id="GO:0007018">
    <property type="term" value="P:microtubule-based movement"/>
    <property type="evidence" value="ECO:0007669"/>
    <property type="project" value="InterPro"/>
</dbReference>
<dbReference type="GO" id="GO:0005524">
    <property type="term" value="F:ATP binding"/>
    <property type="evidence" value="ECO:0007669"/>
    <property type="project" value="UniProtKB-KW"/>
</dbReference>
<dbReference type="Proteomes" id="UP000001593">
    <property type="component" value="Unassembled WGS sequence"/>
</dbReference>
<keyword evidence="3" id="KW-0963">Cytoplasm</keyword>
<organism evidence="13 14">
    <name type="scientific">Nematostella vectensis</name>
    <name type="common">Starlet sea anemone</name>
    <dbReference type="NCBI Taxonomy" id="45351"/>
    <lineage>
        <taxon>Eukaryota</taxon>
        <taxon>Metazoa</taxon>
        <taxon>Cnidaria</taxon>
        <taxon>Anthozoa</taxon>
        <taxon>Hexacorallia</taxon>
        <taxon>Actiniaria</taxon>
        <taxon>Edwardsiidae</taxon>
        <taxon>Nematostella</taxon>
    </lineage>
</organism>
<dbReference type="Gene3D" id="1.10.287.2620">
    <property type="match status" value="1"/>
</dbReference>
<dbReference type="eggNOG" id="KOG3595">
    <property type="taxonomic scope" value="Eukaryota"/>
</dbReference>
<evidence type="ECO:0000256" key="3">
    <source>
        <dbReference type="ARBA" id="ARBA00022490"/>
    </source>
</evidence>
<evidence type="ECO:0000256" key="9">
    <source>
        <dbReference type="ARBA" id="ARBA00023054"/>
    </source>
</evidence>
<name>A7T650_NEMVE</name>
<keyword evidence="11" id="KW-0206">Cytoskeleton</keyword>
<gene>
    <name evidence="13" type="ORF">NEMVEDRAFT_v1g147470</name>
</gene>
<keyword evidence="7" id="KW-0067">ATP-binding</keyword>
<proteinExistence type="inferred from homology"/>
<dbReference type="STRING" id="45351.A7T650"/>
<dbReference type="GO" id="GO:0030286">
    <property type="term" value="C:dynein complex"/>
    <property type="evidence" value="ECO:0007669"/>
    <property type="project" value="UniProtKB-KW"/>
</dbReference>
<evidence type="ECO:0000256" key="6">
    <source>
        <dbReference type="ARBA" id="ARBA00022741"/>
    </source>
</evidence>
<evidence type="ECO:0000256" key="4">
    <source>
        <dbReference type="ARBA" id="ARBA00022701"/>
    </source>
</evidence>
<dbReference type="AlphaFoldDB" id="A7T650"/>
<dbReference type="KEGG" id="nve:5499012"/>
<evidence type="ECO:0000256" key="2">
    <source>
        <dbReference type="ARBA" id="ARBA00008887"/>
    </source>
</evidence>
<dbReference type="InterPro" id="IPR013602">
    <property type="entry name" value="Dynein_heavy_linker"/>
</dbReference>
<keyword evidence="6" id="KW-0547">Nucleotide-binding</keyword>
<accession>A7T650</accession>
<evidence type="ECO:0000256" key="10">
    <source>
        <dbReference type="ARBA" id="ARBA00023175"/>
    </source>
</evidence>
<feature type="non-terminal residue" evidence="13">
    <location>
        <position position="1"/>
    </location>
</feature>
<evidence type="ECO:0000259" key="12">
    <source>
        <dbReference type="Pfam" id="PF08393"/>
    </source>
</evidence>
<dbReference type="GO" id="GO:0005874">
    <property type="term" value="C:microtubule"/>
    <property type="evidence" value="ECO:0007669"/>
    <property type="project" value="UniProtKB-KW"/>
</dbReference>